<organism evidence="1 2">
    <name type="scientific">Portibacter lacus</name>
    <dbReference type="NCBI Taxonomy" id="1099794"/>
    <lineage>
        <taxon>Bacteria</taxon>
        <taxon>Pseudomonadati</taxon>
        <taxon>Bacteroidota</taxon>
        <taxon>Saprospiria</taxon>
        <taxon>Saprospirales</taxon>
        <taxon>Haliscomenobacteraceae</taxon>
        <taxon>Portibacter</taxon>
    </lineage>
</organism>
<dbReference type="Proteomes" id="UP001156666">
    <property type="component" value="Unassembled WGS sequence"/>
</dbReference>
<dbReference type="EMBL" id="BSOH01000015">
    <property type="protein sequence ID" value="GLR18059.1"/>
    <property type="molecule type" value="Genomic_DNA"/>
</dbReference>
<keyword evidence="2" id="KW-1185">Reference proteome</keyword>
<evidence type="ECO:0000313" key="2">
    <source>
        <dbReference type="Proteomes" id="UP001156666"/>
    </source>
</evidence>
<dbReference type="RefSeq" id="WP_235294511.1">
    <property type="nucleotide sequence ID" value="NZ_BSOH01000015.1"/>
</dbReference>
<protein>
    <submittedName>
        <fullName evidence="1">Uncharacterized protein</fullName>
    </submittedName>
</protein>
<reference evidence="1" key="2">
    <citation type="submission" date="2023-01" db="EMBL/GenBank/DDBJ databases">
        <title>Draft genome sequence of Portibacter lacus strain NBRC 108769.</title>
        <authorList>
            <person name="Sun Q."/>
            <person name="Mori K."/>
        </authorList>
    </citation>
    <scope>NUCLEOTIDE SEQUENCE</scope>
    <source>
        <strain evidence="1">NBRC 108769</strain>
    </source>
</reference>
<sequence length="181" mass="21238">MMNLKTWMYNRNRINFKSQHNKKSKHNLSQRIAFLVDGRKDSDLKIIETYVKKLQHLGKDITLLFLTDHTSPEQISFQAFNAKSFNWFYIPKSPVVIDFIKKDFDLIISFNTENIPELNAIMDLSNAQFKIGVIHDHSDLYDLVINPVKENSWKAYIKILEETLDQLCTPEYNHSSAELVM</sequence>
<dbReference type="AlphaFoldDB" id="A0AA37WFZ0"/>
<proteinExistence type="predicted"/>
<dbReference type="InterPro" id="IPR054207">
    <property type="entry name" value="DUF6913"/>
</dbReference>
<evidence type="ECO:0000313" key="1">
    <source>
        <dbReference type="EMBL" id="GLR18059.1"/>
    </source>
</evidence>
<accession>A0AA37WFZ0</accession>
<dbReference type="Pfam" id="PF21857">
    <property type="entry name" value="DUF6913"/>
    <property type="match status" value="1"/>
</dbReference>
<comment type="caution">
    <text evidence="1">The sequence shown here is derived from an EMBL/GenBank/DDBJ whole genome shotgun (WGS) entry which is preliminary data.</text>
</comment>
<gene>
    <name evidence="1" type="ORF">GCM10007940_26740</name>
</gene>
<reference evidence="1" key="1">
    <citation type="journal article" date="2014" name="Int. J. Syst. Evol. Microbiol.">
        <title>Complete genome sequence of Corynebacterium casei LMG S-19264T (=DSM 44701T), isolated from a smear-ripened cheese.</title>
        <authorList>
            <consortium name="US DOE Joint Genome Institute (JGI-PGF)"/>
            <person name="Walter F."/>
            <person name="Albersmeier A."/>
            <person name="Kalinowski J."/>
            <person name="Ruckert C."/>
        </authorList>
    </citation>
    <scope>NUCLEOTIDE SEQUENCE</scope>
    <source>
        <strain evidence="1">NBRC 108769</strain>
    </source>
</reference>
<name>A0AA37WFZ0_9BACT</name>